<feature type="region of interest" description="Disordered" evidence="1">
    <location>
        <begin position="1"/>
        <end position="290"/>
    </location>
</feature>
<feature type="compositionally biased region" description="Gly residues" evidence="1">
    <location>
        <begin position="250"/>
        <end position="260"/>
    </location>
</feature>
<feature type="compositionally biased region" description="Basic and acidic residues" evidence="1">
    <location>
        <begin position="164"/>
        <end position="176"/>
    </location>
</feature>
<dbReference type="Proteomes" id="UP000504624">
    <property type="component" value="Unplaced"/>
</dbReference>
<dbReference type="GeneID" id="108503160"/>
<keyword evidence="2" id="KW-1185">Reference proteome</keyword>
<evidence type="ECO:0000256" key="1">
    <source>
        <dbReference type="SAM" id="MobiDB-lite"/>
    </source>
</evidence>
<organism evidence="2 3">
    <name type="scientific">Lepidothrix coronata</name>
    <name type="common">blue-crowned manakin</name>
    <dbReference type="NCBI Taxonomy" id="321398"/>
    <lineage>
        <taxon>Eukaryota</taxon>
        <taxon>Metazoa</taxon>
        <taxon>Chordata</taxon>
        <taxon>Craniata</taxon>
        <taxon>Vertebrata</taxon>
        <taxon>Euteleostomi</taxon>
        <taxon>Archelosauria</taxon>
        <taxon>Archosauria</taxon>
        <taxon>Dinosauria</taxon>
        <taxon>Saurischia</taxon>
        <taxon>Theropoda</taxon>
        <taxon>Coelurosauria</taxon>
        <taxon>Aves</taxon>
        <taxon>Neognathae</taxon>
        <taxon>Neoaves</taxon>
        <taxon>Telluraves</taxon>
        <taxon>Australaves</taxon>
        <taxon>Passeriformes</taxon>
        <taxon>Pipridae</taxon>
        <taxon>Lepidothrix</taxon>
    </lineage>
</organism>
<name>A0A6J0I8H4_9PASS</name>
<accession>A0A6J0I8H4</accession>
<dbReference type="AlphaFoldDB" id="A0A6J0I8H4"/>
<reference evidence="3" key="1">
    <citation type="submission" date="2025-08" db="UniProtKB">
        <authorList>
            <consortium name="RefSeq"/>
        </authorList>
    </citation>
    <scope>IDENTIFICATION</scope>
</reference>
<gene>
    <name evidence="3" type="primary">LOC108503160</name>
</gene>
<proteinExistence type="predicted"/>
<feature type="compositionally biased region" description="Basic residues" evidence="1">
    <location>
        <begin position="77"/>
        <end position="87"/>
    </location>
</feature>
<feature type="compositionally biased region" description="Low complexity" evidence="1">
    <location>
        <begin position="261"/>
        <end position="274"/>
    </location>
</feature>
<feature type="compositionally biased region" description="Low complexity" evidence="1">
    <location>
        <begin position="189"/>
        <end position="201"/>
    </location>
</feature>
<sequence>MQEPGARRAVTPAPADTALPFTHTPAQPEPRGRGGLQRRAAPWQGERLPGKASGSLARRAAPWQGERLPGKASGSPARRRPRPRRGTMRGGAAGPGPLPAEAVPAAGGARGGGRAERGAGIGGRGGGGGLPSPGGLSRFTLSSPPSIAGAEPRLRRAGRRRERRGGCAERAREAARPRQVSGETPTPRPRAALRTPAPRTPGRSPTFPRTTSGKCPNLRWGPSSRVPPFPGGATPSPQGCPRGAVIPGAGNWGWRGGGRPGAAARPLRPIPLRCPRSRAGPAQPRSGTGTQLQVRMELAAPPGCACSRVRVRRGFV</sequence>
<dbReference type="RefSeq" id="XP_017682396.1">
    <property type="nucleotide sequence ID" value="XM_017826907.1"/>
</dbReference>
<evidence type="ECO:0000313" key="2">
    <source>
        <dbReference type="Proteomes" id="UP000504624"/>
    </source>
</evidence>
<protein>
    <submittedName>
        <fullName evidence="3">Translation initiation factor IF-2-like</fullName>
    </submittedName>
</protein>
<feature type="compositionally biased region" description="Gly residues" evidence="1">
    <location>
        <begin position="119"/>
        <end position="132"/>
    </location>
</feature>
<evidence type="ECO:0000313" key="3">
    <source>
        <dbReference type="RefSeq" id="XP_017682396.1"/>
    </source>
</evidence>